<sequence>MALDPTASATTTATPTITTTSTITPRPFANLNTYPNPTPPSTRPISPLPHPHSHHPYPTAAAQSIRTTLTHPQQQGILYPVASSGRGFIPKTPMQTVTVAANPAAPYAPRPLVSYPHSHPLHLMRPPNPHHHLHPQLGGPGLASGSVPIKGIPVSSPQPKVPPSLSDCNGYKDTRDRSRDDSLTTVRDRKVRITDGASLYALCRSWLRNGFLEEIQPQYGDAVKSLPKPLPMPAGATHLPKREEADEEEAADKEDEESVEHLLPQDLLKRHVKHAKRIRARLREERLQRIARYKSRLALLLPPLVEQFRNDTAARN</sequence>
<feature type="compositionally biased region" description="Low complexity" evidence="1">
    <location>
        <begin position="1"/>
        <end position="25"/>
    </location>
</feature>
<protein>
    <submittedName>
        <fullName evidence="2">Uncharacterized protein</fullName>
    </submittedName>
</protein>
<feature type="compositionally biased region" description="Low complexity" evidence="1">
    <location>
        <begin position="153"/>
        <end position="166"/>
    </location>
</feature>
<dbReference type="GO" id="GO:0017053">
    <property type="term" value="C:transcription repressor complex"/>
    <property type="evidence" value="ECO:0007669"/>
    <property type="project" value="InterPro"/>
</dbReference>
<dbReference type="Proteomes" id="UP000811246">
    <property type="component" value="Chromosome 13"/>
</dbReference>
<keyword evidence="4" id="KW-1185">Reference proteome</keyword>
<reference evidence="3" key="2">
    <citation type="submission" date="2021-01" db="EMBL/GenBank/DDBJ databases">
        <authorList>
            <person name="Lovell J.T."/>
            <person name="Bentley N."/>
            <person name="Bhattarai G."/>
            <person name="Jenkins J.W."/>
            <person name="Sreedasyam A."/>
            <person name="Alarcon Y."/>
            <person name="Bock C."/>
            <person name="Boston L."/>
            <person name="Carlson J."/>
            <person name="Cervantes K."/>
            <person name="Clermont K."/>
            <person name="Krom N."/>
            <person name="Kubenka K."/>
            <person name="Mamidi S."/>
            <person name="Mattison C."/>
            <person name="Monteros M."/>
            <person name="Pisani C."/>
            <person name="Plott C."/>
            <person name="Rajasekar S."/>
            <person name="Rhein H.S."/>
            <person name="Rohla C."/>
            <person name="Song M."/>
            <person name="Hilaire R.S."/>
            <person name="Shu S."/>
            <person name="Wells L."/>
            <person name="Wang X."/>
            <person name="Webber J."/>
            <person name="Heerema R.J."/>
            <person name="Klein P."/>
            <person name="Conner P."/>
            <person name="Grauke L."/>
            <person name="Grimwood J."/>
            <person name="Schmutz J."/>
            <person name="Randall J.J."/>
        </authorList>
    </citation>
    <scope>NUCLEOTIDE SEQUENCE</scope>
    <source>
        <tissue evidence="3">Leaf</tissue>
    </source>
</reference>
<evidence type="ECO:0000313" key="2">
    <source>
        <dbReference type="EMBL" id="KAG6630186.1"/>
    </source>
</evidence>
<dbReference type="Pfam" id="PF15306">
    <property type="entry name" value="LIN37"/>
    <property type="match status" value="1"/>
</dbReference>
<dbReference type="OrthoDB" id="1735564at2759"/>
<dbReference type="EMBL" id="CM031821">
    <property type="protein sequence ID" value="KAG6630186.1"/>
    <property type="molecule type" value="Genomic_DNA"/>
</dbReference>
<gene>
    <name evidence="2" type="ORF">CIPAW_13G000800</name>
    <name evidence="3" type="ORF">I3842_13G000700</name>
</gene>
<dbReference type="EMBL" id="CM031837">
    <property type="protein sequence ID" value="KAG6679595.1"/>
    <property type="molecule type" value="Genomic_DNA"/>
</dbReference>
<evidence type="ECO:0000313" key="3">
    <source>
        <dbReference type="EMBL" id="KAG6679595.1"/>
    </source>
</evidence>
<accession>A0A8T1NEG4</accession>
<dbReference type="InterPro" id="IPR028226">
    <property type="entry name" value="LIN37"/>
</dbReference>
<feature type="compositionally biased region" description="Pro residues" evidence="1">
    <location>
        <begin position="36"/>
        <end position="50"/>
    </location>
</feature>
<name>A0A8T1NEG4_CARIL</name>
<proteinExistence type="predicted"/>
<dbReference type="Proteomes" id="UP000811609">
    <property type="component" value="Chromosome 13"/>
</dbReference>
<comment type="caution">
    <text evidence="2">The sequence shown here is derived from an EMBL/GenBank/DDBJ whole genome shotgun (WGS) entry which is preliminary data.</text>
</comment>
<feature type="region of interest" description="Disordered" evidence="1">
    <location>
        <begin position="224"/>
        <end position="261"/>
    </location>
</feature>
<dbReference type="AlphaFoldDB" id="A0A8T1NEG4"/>
<dbReference type="PANTHER" id="PTHR37173:SF1">
    <property type="entry name" value="PROLINE-RICH FAMILY PROTEIN"/>
    <property type="match status" value="1"/>
</dbReference>
<evidence type="ECO:0000256" key="1">
    <source>
        <dbReference type="SAM" id="MobiDB-lite"/>
    </source>
</evidence>
<dbReference type="PANTHER" id="PTHR37173">
    <property type="entry name" value="HYDROXYPROLINE-RICH GLYCOPROTEIN FAMILY PROTEIN"/>
    <property type="match status" value="1"/>
</dbReference>
<feature type="region of interest" description="Disordered" evidence="1">
    <location>
        <begin position="143"/>
        <end position="184"/>
    </location>
</feature>
<organism evidence="2 4">
    <name type="scientific">Carya illinoinensis</name>
    <name type="common">Pecan</name>
    <dbReference type="NCBI Taxonomy" id="32201"/>
    <lineage>
        <taxon>Eukaryota</taxon>
        <taxon>Viridiplantae</taxon>
        <taxon>Streptophyta</taxon>
        <taxon>Embryophyta</taxon>
        <taxon>Tracheophyta</taxon>
        <taxon>Spermatophyta</taxon>
        <taxon>Magnoliopsida</taxon>
        <taxon>eudicotyledons</taxon>
        <taxon>Gunneridae</taxon>
        <taxon>Pentapetalae</taxon>
        <taxon>rosids</taxon>
        <taxon>fabids</taxon>
        <taxon>Fagales</taxon>
        <taxon>Juglandaceae</taxon>
        <taxon>Carya</taxon>
    </lineage>
</organism>
<reference evidence="2" key="1">
    <citation type="submission" date="2020-12" db="EMBL/GenBank/DDBJ databases">
        <title>WGS assembly of Carya illinoinensis cv. Pawnee.</title>
        <authorList>
            <person name="Platts A."/>
            <person name="Shu S."/>
            <person name="Wright S."/>
            <person name="Barry K."/>
            <person name="Edger P."/>
            <person name="Pires J.C."/>
            <person name="Schmutz J."/>
        </authorList>
    </citation>
    <scope>NUCLEOTIDE SEQUENCE</scope>
    <source>
        <tissue evidence="2">Leaf</tissue>
    </source>
</reference>
<feature type="compositionally biased region" description="Acidic residues" evidence="1">
    <location>
        <begin position="245"/>
        <end position="258"/>
    </location>
</feature>
<feature type="region of interest" description="Disordered" evidence="1">
    <location>
        <begin position="1"/>
        <end position="62"/>
    </location>
</feature>
<feature type="compositionally biased region" description="Basic and acidic residues" evidence="1">
    <location>
        <begin position="170"/>
        <end position="184"/>
    </location>
</feature>
<evidence type="ECO:0000313" key="4">
    <source>
        <dbReference type="Proteomes" id="UP000811609"/>
    </source>
</evidence>